<dbReference type="EMBL" id="JAINDJ010000004">
    <property type="protein sequence ID" value="KAG9451400.1"/>
    <property type="molecule type" value="Genomic_DNA"/>
</dbReference>
<organism evidence="2 3">
    <name type="scientific">Aristolochia fimbriata</name>
    <name type="common">White veined hardy Dutchman's pipe vine</name>
    <dbReference type="NCBI Taxonomy" id="158543"/>
    <lineage>
        <taxon>Eukaryota</taxon>
        <taxon>Viridiplantae</taxon>
        <taxon>Streptophyta</taxon>
        <taxon>Embryophyta</taxon>
        <taxon>Tracheophyta</taxon>
        <taxon>Spermatophyta</taxon>
        <taxon>Magnoliopsida</taxon>
        <taxon>Magnoliidae</taxon>
        <taxon>Piperales</taxon>
        <taxon>Aristolochiaceae</taxon>
        <taxon>Aristolochia</taxon>
    </lineage>
</organism>
<proteinExistence type="predicted"/>
<evidence type="ECO:0000256" key="1">
    <source>
        <dbReference type="SAM" id="MobiDB-lite"/>
    </source>
</evidence>
<dbReference type="Proteomes" id="UP000825729">
    <property type="component" value="Unassembled WGS sequence"/>
</dbReference>
<evidence type="ECO:0000313" key="3">
    <source>
        <dbReference type="Proteomes" id="UP000825729"/>
    </source>
</evidence>
<evidence type="ECO:0000313" key="2">
    <source>
        <dbReference type="EMBL" id="KAG9451400.1"/>
    </source>
</evidence>
<gene>
    <name evidence="2" type="ORF">H6P81_011365</name>
</gene>
<keyword evidence="3" id="KW-1185">Reference proteome</keyword>
<protein>
    <submittedName>
        <fullName evidence="2">Uncharacterized protein</fullName>
    </submittedName>
</protein>
<reference evidence="2 3" key="1">
    <citation type="submission" date="2021-07" db="EMBL/GenBank/DDBJ databases">
        <title>The Aristolochia fimbriata genome: insights into angiosperm evolution, floral development and chemical biosynthesis.</title>
        <authorList>
            <person name="Jiao Y."/>
        </authorList>
    </citation>
    <scope>NUCLEOTIDE SEQUENCE [LARGE SCALE GENOMIC DNA]</scope>
    <source>
        <strain evidence="2">IBCAS-2021</strain>
        <tissue evidence="2">Leaf</tissue>
    </source>
</reference>
<dbReference type="AlphaFoldDB" id="A0AAV7ER96"/>
<feature type="region of interest" description="Disordered" evidence="1">
    <location>
        <begin position="1"/>
        <end position="36"/>
    </location>
</feature>
<accession>A0AAV7ER96</accession>
<comment type="caution">
    <text evidence="2">The sequence shown here is derived from an EMBL/GenBank/DDBJ whole genome shotgun (WGS) entry which is preliminary data.</text>
</comment>
<sequence length="66" mass="7103">MARSHQQSPEVSDTSYASAKQATGLEHEVPASCSSSKLEYPASDYKKSALNCQSKGNTSLISQEHD</sequence>
<name>A0AAV7ER96_ARIFI</name>
<feature type="compositionally biased region" description="Polar residues" evidence="1">
    <location>
        <begin position="1"/>
        <end position="21"/>
    </location>
</feature>